<comment type="caution">
    <text evidence="1">The sequence shown here is derived from an EMBL/GenBank/DDBJ whole genome shotgun (WGS) entry which is preliminary data.</text>
</comment>
<evidence type="ECO:0000313" key="1">
    <source>
        <dbReference type="EMBL" id="KAJ0183611.1"/>
    </source>
</evidence>
<organism evidence="1 2">
    <name type="scientific">Dendrolimus kikuchii</name>
    <dbReference type="NCBI Taxonomy" id="765133"/>
    <lineage>
        <taxon>Eukaryota</taxon>
        <taxon>Metazoa</taxon>
        <taxon>Ecdysozoa</taxon>
        <taxon>Arthropoda</taxon>
        <taxon>Hexapoda</taxon>
        <taxon>Insecta</taxon>
        <taxon>Pterygota</taxon>
        <taxon>Neoptera</taxon>
        <taxon>Endopterygota</taxon>
        <taxon>Lepidoptera</taxon>
        <taxon>Glossata</taxon>
        <taxon>Ditrysia</taxon>
        <taxon>Bombycoidea</taxon>
        <taxon>Lasiocampidae</taxon>
        <taxon>Dendrolimus</taxon>
    </lineage>
</organism>
<proteinExistence type="predicted"/>
<keyword evidence="2" id="KW-1185">Reference proteome</keyword>
<sequence>MLKISNSFCRYVLHACEPVDCKTHVRKIVHLNFKRKTCGTVCAGGERHLYTGSLLRKKARIKSPSFKSNESRRTGPMSDLQPNTNCVSCGGKFSVKRSPPENRSVENWRTRYDDSSSADDTENQEPHQVPPDFRVWESVGDKSSNSNMNTFRFKVMSYNVLAQYLLECHPYLYRDCVPRNLKWKVRASRLFEEITTLSPDPLLCFCDMGLNAFLEINTTLVQDGCAGLTHRLSRCAGCITMFSITVEFYQPELPILNRDNIGIIVKLVPCNNPGSPIVVATTHLLYNPKRTDVRLAQIQVFLAEIDRFAYYSNGNECGHFPIILTGDLNSKPESAVIKLLDKGHVRASFLRDCSDWQRIGVTDNCQHLSVYLNRKAGQSTDYTNIKIYNSEYCTTQQKDGEVTEQSVTNEFSEMFNSGEIGHSLVLGSVYDKCKPDGSKEASTFQDYWVTVDYIYFSCKSNLRLVERLRLPSVSECEVLGCLPNDVYGSDHLALAAIFELYCYESDL</sequence>
<dbReference type="EMBL" id="CM034387">
    <property type="protein sequence ID" value="KAJ0183611.1"/>
    <property type="molecule type" value="Genomic_DNA"/>
</dbReference>
<protein>
    <submittedName>
        <fullName evidence="1">Uncharacterized protein</fullName>
    </submittedName>
</protein>
<evidence type="ECO:0000313" key="2">
    <source>
        <dbReference type="Proteomes" id="UP000824533"/>
    </source>
</evidence>
<reference evidence="1 2" key="1">
    <citation type="journal article" date="2021" name="Front. Genet.">
        <title>Chromosome-Level Genome Assembly Reveals Significant Gene Expansion in the Toll and IMD Signaling Pathways of Dendrolimus kikuchii.</title>
        <authorList>
            <person name="Zhou J."/>
            <person name="Wu P."/>
            <person name="Xiong Z."/>
            <person name="Liu N."/>
            <person name="Zhao N."/>
            <person name="Ji M."/>
            <person name="Qiu Y."/>
            <person name="Yang B."/>
        </authorList>
    </citation>
    <scope>NUCLEOTIDE SEQUENCE [LARGE SCALE GENOMIC DNA]</scope>
    <source>
        <strain evidence="1">Ann1</strain>
    </source>
</reference>
<gene>
    <name evidence="1" type="ORF">K1T71_000034</name>
</gene>
<accession>A0ACC1DI90</accession>
<name>A0ACC1DI90_9NEOP</name>
<dbReference type="Proteomes" id="UP000824533">
    <property type="component" value="Linkage Group LG01"/>
</dbReference>